<dbReference type="RefSeq" id="WP_324693073.1">
    <property type="nucleotide sequence ID" value="NZ_JAYMYJ010000022.1"/>
</dbReference>
<evidence type="ECO:0000313" key="2">
    <source>
        <dbReference type="Proteomes" id="UP001308005"/>
    </source>
</evidence>
<evidence type="ECO:0000313" key="1">
    <source>
        <dbReference type="EMBL" id="MEB4589867.1"/>
    </source>
</evidence>
<gene>
    <name evidence="1" type="ORF">VSS37_02645</name>
</gene>
<reference evidence="2" key="1">
    <citation type="submission" date="2023-07" db="EMBL/GenBank/DDBJ databases">
        <title>The carbon used by Thiothrix.</title>
        <authorList>
            <person name="Chen L."/>
        </authorList>
    </citation>
    <scope>NUCLEOTIDE SEQUENCE [LARGE SCALE GENOMIC DNA]</scope>
</reference>
<accession>A0ABU6CUV8</accession>
<comment type="caution">
    <text evidence="1">The sequence shown here is derived from an EMBL/GenBank/DDBJ whole genome shotgun (WGS) entry which is preliminary data.</text>
</comment>
<dbReference type="EMBL" id="JAYMYJ010000022">
    <property type="protein sequence ID" value="MEB4589867.1"/>
    <property type="molecule type" value="Genomic_DNA"/>
</dbReference>
<dbReference type="Proteomes" id="UP001308005">
    <property type="component" value="Unassembled WGS sequence"/>
</dbReference>
<name>A0ABU6CUV8_9GAMM</name>
<evidence type="ECO:0008006" key="3">
    <source>
        <dbReference type="Google" id="ProtNLM"/>
    </source>
</evidence>
<organism evidence="1 2">
    <name type="scientific">Candidatus Thiothrix phosphatis</name>
    <dbReference type="NCBI Taxonomy" id="3112415"/>
    <lineage>
        <taxon>Bacteria</taxon>
        <taxon>Pseudomonadati</taxon>
        <taxon>Pseudomonadota</taxon>
        <taxon>Gammaproteobacteria</taxon>
        <taxon>Thiotrichales</taxon>
        <taxon>Thiotrichaceae</taxon>
        <taxon>Thiothrix</taxon>
    </lineage>
</organism>
<proteinExistence type="predicted"/>
<protein>
    <recommendedName>
        <fullName evidence="3">RHS repeat protein</fullName>
    </recommendedName>
</protein>
<sequence>MSIGHAMQEGTLIYVYDQDGRQITSISAPGRFPEDGLKGYTANSIHVRKGTLIYAYDESGHQVGRPIPIQHGNVENIQIARRLHNRIAETMPTHQTHNTREAIPA</sequence>
<reference evidence="1 2" key="2">
    <citation type="submission" date="2024-01" db="EMBL/GenBank/DDBJ databases">
        <authorList>
            <person name="Xie X."/>
        </authorList>
    </citation>
    <scope>NUCLEOTIDE SEQUENCE [LARGE SCALE GENOMIC DNA]</scope>
    <source>
        <strain evidence="1">SCUT-1</strain>
    </source>
</reference>
<keyword evidence="2" id="KW-1185">Reference proteome</keyword>